<dbReference type="Pfam" id="PF15963">
    <property type="entry name" value="Myb_DNA-bind_7"/>
    <property type="match status" value="1"/>
</dbReference>
<feature type="compositionally biased region" description="Polar residues" evidence="1">
    <location>
        <begin position="213"/>
        <end position="226"/>
    </location>
</feature>
<feature type="compositionally biased region" description="Polar residues" evidence="1">
    <location>
        <begin position="1128"/>
        <end position="1137"/>
    </location>
</feature>
<dbReference type="InterPro" id="IPR009057">
    <property type="entry name" value="Homeodomain-like_sf"/>
</dbReference>
<feature type="region of interest" description="Disordered" evidence="1">
    <location>
        <begin position="1461"/>
        <end position="1534"/>
    </location>
</feature>
<dbReference type="GO" id="GO:0001156">
    <property type="term" value="F:TFIIIC-class transcription factor complex binding"/>
    <property type="evidence" value="ECO:0007669"/>
    <property type="project" value="TreeGrafter"/>
</dbReference>
<organism evidence="3 4">
    <name type="scientific">Synaphobranchus kaupii</name>
    <name type="common">Kaup's arrowtooth eel</name>
    <dbReference type="NCBI Taxonomy" id="118154"/>
    <lineage>
        <taxon>Eukaryota</taxon>
        <taxon>Metazoa</taxon>
        <taxon>Chordata</taxon>
        <taxon>Craniata</taxon>
        <taxon>Vertebrata</taxon>
        <taxon>Euteleostomi</taxon>
        <taxon>Actinopterygii</taxon>
        <taxon>Neopterygii</taxon>
        <taxon>Teleostei</taxon>
        <taxon>Anguilliformes</taxon>
        <taxon>Synaphobranchidae</taxon>
        <taxon>Synaphobranchus</taxon>
    </lineage>
</organism>
<protein>
    <recommendedName>
        <fullName evidence="2">Myb-like domain-containing protein</fullName>
    </recommendedName>
</protein>
<feature type="compositionally biased region" description="Basic and acidic residues" evidence="1">
    <location>
        <begin position="633"/>
        <end position="646"/>
    </location>
</feature>
<dbReference type="Proteomes" id="UP001152622">
    <property type="component" value="Chromosome 17"/>
</dbReference>
<feature type="compositionally biased region" description="Basic residues" evidence="1">
    <location>
        <begin position="519"/>
        <end position="528"/>
    </location>
</feature>
<feature type="region of interest" description="Disordered" evidence="1">
    <location>
        <begin position="917"/>
        <end position="1183"/>
    </location>
</feature>
<feature type="compositionally biased region" description="Acidic residues" evidence="1">
    <location>
        <begin position="701"/>
        <end position="714"/>
    </location>
</feature>
<dbReference type="GO" id="GO:0070898">
    <property type="term" value="P:RNA polymerase III preinitiation complex assembly"/>
    <property type="evidence" value="ECO:0007669"/>
    <property type="project" value="TreeGrafter"/>
</dbReference>
<feature type="compositionally biased region" description="Low complexity" evidence="1">
    <location>
        <begin position="1503"/>
        <end position="1514"/>
    </location>
</feature>
<comment type="caution">
    <text evidence="3">The sequence shown here is derived from an EMBL/GenBank/DDBJ whole genome shotgun (WGS) entry which is preliminary data.</text>
</comment>
<feature type="compositionally biased region" description="Polar residues" evidence="1">
    <location>
        <begin position="234"/>
        <end position="249"/>
    </location>
</feature>
<feature type="compositionally biased region" description="Polar residues" evidence="1">
    <location>
        <begin position="1517"/>
        <end position="1529"/>
    </location>
</feature>
<reference evidence="3" key="1">
    <citation type="journal article" date="2023" name="Science">
        <title>Genome structures resolve the early diversification of teleost fishes.</title>
        <authorList>
            <person name="Parey E."/>
            <person name="Louis A."/>
            <person name="Montfort J."/>
            <person name="Bouchez O."/>
            <person name="Roques C."/>
            <person name="Iampietro C."/>
            <person name="Lluch J."/>
            <person name="Castinel A."/>
            <person name="Donnadieu C."/>
            <person name="Desvignes T."/>
            <person name="Floi Bucao C."/>
            <person name="Jouanno E."/>
            <person name="Wen M."/>
            <person name="Mejri S."/>
            <person name="Dirks R."/>
            <person name="Jansen H."/>
            <person name="Henkel C."/>
            <person name="Chen W.J."/>
            <person name="Zahm M."/>
            <person name="Cabau C."/>
            <person name="Klopp C."/>
            <person name="Thompson A.W."/>
            <person name="Robinson-Rechavi M."/>
            <person name="Braasch I."/>
            <person name="Lecointre G."/>
            <person name="Bobe J."/>
            <person name="Postlethwait J.H."/>
            <person name="Berthelot C."/>
            <person name="Roest Crollius H."/>
            <person name="Guiguen Y."/>
        </authorList>
    </citation>
    <scope>NUCLEOTIDE SEQUENCE</scope>
    <source>
        <strain evidence="3">WJC10195</strain>
    </source>
</reference>
<dbReference type="PANTHER" id="PTHR22929">
    <property type="entry name" value="RNA POLYMERASE III TRANSCRIPTION INITIATION FACTOR B"/>
    <property type="match status" value="1"/>
</dbReference>
<evidence type="ECO:0000256" key="1">
    <source>
        <dbReference type="SAM" id="MobiDB-lite"/>
    </source>
</evidence>
<feature type="compositionally biased region" description="Basic and acidic residues" evidence="1">
    <location>
        <begin position="1350"/>
        <end position="1362"/>
    </location>
</feature>
<feature type="compositionally biased region" description="Acidic residues" evidence="1">
    <location>
        <begin position="541"/>
        <end position="563"/>
    </location>
</feature>
<feature type="compositionally biased region" description="Pro residues" evidence="1">
    <location>
        <begin position="122"/>
        <end position="132"/>
    </location>
</feature>
<accession>A0A9Q1EI24</accession>
<feature type="compositionally biased region" description="Basic and acidic residues" evidence="1">
    <location>
        <begin position="585"/>
        <end position="609"/>
    </location>
</feature>
<feature type="compositionally biased region" description="Basic and acidic residues" evidence="1">
    <location>
        <begin position="529"/>
        <end position="540"/>
    </location>
</feature>
<gene>
    <name evidence="3" type="ORF">SKAU_G00360020</name>
</gene>
<feature type="compositionally biased region" description="Basic and acidic residues" evidence="1">
    <location>
        <begin position="1109"/>
        <end position="1127"/>
    </location>
</feature>
<feature type="compositionally biased region" description="Polar residues" evidence="1">
    <location>
        <begin position="1316"/>
        <end position="1327"/>
    </location>
</feature>
<evidence type="ECO:0000259" key="2">
    <source>
        <dbReference type="SMART" id="SM00717"/>
    </source>
</evidence>
<dbReference type="InterPro" id="IPR001005">
    <property type="entry name" value="SANT/Myb"/>
</dbReference>
<feature type="compositionally biased region" description="Low complexity" evidence="1">
    <location>
        <begin position="566"/>
        <end position="578"/>
    </location>
</feature>
<sequence>MMRRSRISVRPNVKPGVRALPSSQDGQSSRAAVDTSQATKREGMQSITTETTQAGDKPAESVQSSENASPDMKETGQSFPNSGGSDTAVAVLQRRKRFSAMPNLAMPRVSTASMRTATRIPKSPPPKVPNLPPAETIALTPKDNSAAQGLRSPRWRRASGGGKPSKIQGKQAPLSPSGPASGKQTPLSPTVPAPGPVPVPQGENETDAPLECTKSSGLGKSTQEENSLPDPSPVSVTQSQSAKLETETPSCLPPGAQSVPSDRERIAKAQKLRELLKEELRKQRKRKKDKSICEQSIPQDHNKMTMRDLIYYLPESNPMKSYPVEENKLAEKEIPPSPSPLPQDLEVEAVEQEDDEDHEGDEPKKEQLVVPRVKVAADGTLILDEESLTVEVLRTKGPNLAEENDPIFERGSSTTYSSFRKAIYTKPWSDKETEMFFMAISMVGMDFSLIGELFPHRARTEIKNKFKKEERENSWRIDKAFKEKRRCDLESFSKLLERILDEEDLKKKKPKTKDSVGQKKIKSSPKGKKAADQRAPRDQSAEDDLDSDVVEGDSEMAEKENEDCSNVAEAGANTAAAKNNHKRKNCEGDESPHEKSADGRSVKKSRAEGSADDGALSDNSEGPACEVQPAASDVDRRERKPAKKVESNSTSPTHPKGVAAKGRGKQPVGPGKRAKPRPNLTQRNGRAGKPKLVTLRALLPEDNEEDEQDEANPEEDFHYPINPEEQNQAPAFVPISLRSPQPVTMEVVETMEELEISMNVSDVVGTAESEHALCSQPVCPGAQDEVVVSTEHQLDLLVDVIEFLSPDHVAGSEESYNEAARTLLTIRNPELLTLATPGYGRGVVIAEGSHHVQLEETEPRENLMSESGDQLQCSTEEPQAVCSDLLVAEIAQSATQSMHDMDSICLTPVEEFESVTVTSEPVLKPQSCETTSLEHTAVPEESHNLERPAPASTGDTHDGALGPKPSVPNVLPGRRSRFPKPKPNLARTARTPRVTPAQCTENSAAVAPVEPESLKTVEIEKKASDISPKEQVRESQENMGSGEEKLSQDETPCVGDSQGEGSGSDLSNQSVPPAGRARRFPKPTPILDRAVRKPRSPPPLSTPVAPSTEDDKRRPALGDTKARKFTEGETSGSSANGVSAEMENEDKGNRRAEGQAKMNQTNGACSIDTLKEQWPEDEGEKTHGTSVSIDTVQEATSLHVDGDFDTAVSYQATEGAQHQQPTFILTLFEVSPPLHDELHSGVDPPDISAELLSPLVFVDEQLALPPIQTETQSCDPLNVASVEMDAGHGQVSRPLVPASEEREDRPAHSSIWESAGMSTGVTSNSKISPVDSCDHLQVKPSSSTQNPEDPTERDQTIFRTEHLLLNPDQTSPLAGSPHPTPLDPAAQHTGTEAPVEPEPSATDDPARGILGCSDLPKLDSDGTTVAEGTGTKPQISHQYVPSTSDGIVTRRKPRGFLSFISDKSVAGPASAPRSARPACPRPQLNTSRRGRRAPTVSTPPPRAATANSQSQNAAKLATSQDESSSVKTTKTNKEPTIVSEYFFSDIFTQVKGPE</sequence>
<name>A0A9Q1EI24_SYNKA</name>
<feature type="compositionally biased region" description="Basic and acidic residues" evidence="1">
    <location>
        <begin position="937"/>
        <end position="946"/>
    </location>
</feature>
<dbReference type="PANTHER" id="PTHR22929:SF0">
    <property type="entry name" value="TRANSCRIPTION FACTOR TFIIIB COMPONENT B'' HOMOLOG"/>
    <property type="match status" value="1"/>
</dbReference>
<feature type="region of interest" description="Disordered" evidence="1">
    <location>
        <begin position="277"/>
        <end position="303"/>
    </location>
</feature>
<dbReference type="EMBL" id="JAINUF010000017">
    <property type="protein sequence ID" value="KAJ8339216.1"/>
    <property type="molecule type" value="Genomic_DNA"/>
</dbReference>
<evidence type="ECO:0000313" key="4">
    <source>
        <dbReference type="Proteomes" id="UP001152622"/>
    </source>
</evidence>
<dbReference type="SMART" id="SM00717">
    <property type="entry name" value="SANT"/>
    <property type="match status" value="1"/>
</dbReference>
<feature type="compositionally biased region" description="Polar residues" evidence="1">
    <location>
        <begin position="1339"/>
        <end position="1348"/>
    </location>
</feature>
<feature type="compositionally biased region" description="Polar residues" evidence="1">
    <location>
        <begin position="21"/>
        <end position="38"/>
    </location>
</feature>
<keyword evidence="4" id="KW-1185">Reference proteome</keyword>
<feature type="compositionally biased region" description="Low complexity" evidence="1">
    <location>
        <begin position="1464"/>
        <end position="1482"/>
    </location>
</feature>
<feature type="compositionally biased region" description="Pro residues" evidence="1">
    <location>
        <begin position="189"/>
        <end position="199"/>
    </location>
</feature>
<feature type="compositionally biased region" description="Polar residues" evidence="1">
    <location>
        <begin position="1431"/>
        <end position="1446"/>
    </location>
</feature>
<dbReference type="CDD" id="cd00167">
    <property type="entry name" value="SANT"/>
    <property type="match status" value="1"/>
</dbReference>
<dbReference type="SUPFAM" id="SSF46689">
    <property type="entry name" value="Homeodomain-like"/>
    <property type="match status" value="1"/>
</dbReference>
<feature type="region of interest" description="Disordered" evidence="1">
    <location>
        <begin position="1286"/>
        <end position="1448"/>
    </location>
</feature>
<dbReference type="OrthoDB" id="272624at2759"/>
<dbReference type="GO" id="GO:0000126">
    <property type="term" value="C:transcription factor TFIIIB complex"/>
    <property type="evidence" value="ECO:0007669"/>
    <property type="project" value="TreeGrafter"/>
</dbReference>
<evidence type="ECO:0000313" key="3">
    <source>
        <dbReference type="EMBL" id="KAJ8339216.1"/>
    </source>
</evidence>
<feature type="compositionally biased region" description="Polar residues" evidence="1">
    <location>
        <begin position="45"/>
        <end position="54"/>
    </location>
</feature>
<proteinExistence type="predicted"/>
<feature type="compositionally biased region" description="Basic and acidic residues" evidence="1">
    <location>
        <begin position="1145"/>
        <end position="1154"/>
    </location>
</feature>
<feature type="region of interest" description="Disordered" evidence="1">
    <location>
        <begin position="1"/>
        <end position="264"/>
    </location>
</feature>
<feature type="region of interest" description="Disordered" evidence="1">
    <location>
        <begin position="506"/>
        <end position="721"/>
    </location>
</feature>
<dbReference type="InterPro" id="IPR039467">
    <property type="entry name" value="TFIIIB_B''_Myb"/>
</dbReference>
<feature type="domain" description="Myb-like" evidence="2">
    <location>
        <begin position="424"/>
        <end position="472"/>
    </location>
</feature>
<feature type="compositionally biased region" description="Basic and acidic residues" evidence="1">
    <location>
        <begin position="1012"/>
        <end position="1048"/>
    </location>
</feature>
<feature type="compositionally biased region" description="Polar residues" evidence="1">
    <location>
        <begin position="75"/>
        <end position="85"/>
    </location>
</feature>